<feature type="repeat" description="WD" evidence="3">
    <location>
        <begin position="557"/>
        <end position="598"/>
    </location>
</feature>
<evidence type="ECO:0000256" key="2">
    <source>
        <dbReference type="ARBA" id="ARBA00022737"/>
    </source>
</evidence>
<dbReference type="PROSITE" id="PS50082">
    <property type="entry name" value="WD_REPEATS_2"/>
    <property type="match status" value="14"/>
</dbReference>
<sequence>MTTMTSSGQAPNPYVGPRAFVQGETLYGRDSEVRKLFNLLVAERIVLLCAPSGAGKTSLIQAALIPKLSERDFQVLPIIRVNAEPPRTEFNRYIFSTLQALEESRPVEEQLAPDALAGLSIDDYLTQRGLDESVVLIFDQFEELLTTDLANREVKREFFAQLGTALRQRGRWALIAMREDYLAALQPYVRPLPTQLGTIFRLDLLEVAAAQEAMQRPAQQAGVQFDDDVVERLISDLRQVRVQRLDGVVESQPGPYIEPVQLQVVCRRLWSWLEVGATAITMNDLGMVEDVDHALRQYYAEAVLDAAIASDVPERVIREWCERLISEQSFRGQVAQGSQSTDGLANSAIHALINAHLVRAAPRRGITWFELVHDRLITPIQSNNAAWREANLSPLQQQAHLWERQGRSEGLLLRGDALRQAEAWVEANAGLLTASERDFLTACQKLRKAAEEKRRRNQQVRWLAGGTTVGLLLVLILAAIAFSLYGQMRSHLALAEAAQVATARQLLLVDAQQILNHEPSRTLALLLAVPQTEHIEYQAPLLLHQAAQGAAIRTFNDRDHTSTVWSVAFSPDGTTALSASDDQALCLWDVATGESIRTFSGHTAAVYSVAFSPDGATALSASSDQTLRLWDVVTGESLHTFSGHTAAVYSVTFSPDGTMALSGSGDQTLRLWDVATGTSIRTFSGHSGIVWSVAFSPDGTMALSGSGDQTLRLWDIATGENIRTFSGHTGTVWSVAFSSDGSTALSGSEDRTLRLWKVATGARIRTLSGHTDAVLSVGFMAGGDFALSGSRDGSLKLWDVVTAQALATYKGHTDTVLSVALSADGGRALSGSADHTLRLWDVTRPRPIIFSNQNAAFAVAYSPDGATLLAGLANATLHLWDATTHSYIRAFRGHSGAVHSVVFSPDGTMALSGSRDQTLRLWNVATGEHIRTFHGHSDAVNVVAFSPDGRTALSGSGDQTLRLWDVATGESLRTFNGHTSWVRSVAFSPDGRTALSASGDQTVRLWDVATGENIHTFHGHSGAVYSVAFSPDGSMALSGSGDQTVRLWDVATGENIRTLRGHTATVWSVAFSPDGTMALSGSSDHTVWLWDVATGHPIQIFLVHTGAVNAVAFSPDGEYALSGSGDLTMCLSRIDLATDLLDWIRQNRYLPRLTEEERERYMLPAAP</sequence>
<evidence type="ECO:0000313" key="7">
    <source>
        <dbReference type="Proteomes" id="UP000280307"/>
    </source>
</evidence>
<dbReference type="InterPro" id="IPR001680">
    <property type="entry name" value="WD40_rpt"/>
</dbReference>
<dbReference type="InterPro" id="IPR049052">
    <property type="entry name" value="nSTAND1"/>
</dbReference>
<dbReference type="InterPro" id="IPR019775">
    <property type="entry name" value="WD40_repeat_CS"/>
</dbReference>
<keyword evidence="2" id="KW-0677">Repeat</keyword>
<dbReference type="PANTHER" id="PTHR22847">
    <property type="entry name" value="WD40 REPEAT PROTEIN"/>
    <property type="match status" value="1"/>
</dbReference>
<proteinExistence type="predicted"/>
<feature type="repeat" description="WD" evidence="3">
    <location>
        <begin position="849"/>
        <end position="890"/>
    </location>
</feature>
<dbReference type="PRINTS" id="PR00320">
    <property type="entry name" value="GPROTEINBRPT"/>
</dbReference>
<feature type="repeat" description="WD" evidence="3">
    <location>
        <begin position="725"/>
        <end position="766"/>
    </location>
</feature>
<feature type="repeat" description="WD" evidence="3">
    <location>
        <begin position="767"/>
        <end position="808"/>
    </location>
</feature>
<reference evidence="6 7" key="1">
    <citation type="submission" date="2018-12" db="EMBL/GenBank/DDBJ databases">
        <title>Genome Sequence of Candidatus Viridilinea halotolerans isolated from saline sulfide-rich spring.</title>
        <authorList>
            <person name="Grouzdev D.S."/>
            <person name="Burganskaya E.I."/>
            <person name="Krutkina M.S."/>
            <person name="Sukhacheva M.V."/>
            <person name="Gorlenko V.M."/>
        </authorList>
    </citation>
    <scope>NUCLEOTIDE SEQUENCE [LARGE SCALE GENOMIC DNA]</scope>
    <source>
        <strain evidence="6">Chok-6</strain>
    </source>
</reference>
<feature type="repeat" description="WD" evidence="3">
    <location>
        <begin position="891"/>
        <end position="932"/>
    </location>
</feature>
<feature type="transmembrane region" description="Helical" evidence="4">
    <location>
        <begin position="462"/>
        <end position="485"/>
    </location>
</feature>
<evidence type="ECO:0000259" key="5">
    <source>
        <dbReference type="Pfam" id="PF20703"/>
    </source>
</evidence>
<dbReference type="InterPro" id="IPR015943">
    <property type="entry name" value="WD40/YVTN_repeat-like_dom_sf"/>
</dbReference>
<dbReference type="PROSITE" id="PS50294">
    <property type="entry name" value="WD_REPEATS_REGION"/>
    <property type="match status" value="12"/>
</dbReference>
<name>A0A426U4R8_9CHLR</name>
<dbReference type="SUPFAM" id="SSF52540">
    <property type="entry name" value="P-loop containing nucleoside triphosphate hydrolases"/>
    <property type="match status" value="1"/>
</dbReference>
<dbReference type="InterPro" id="IPR027417">
    <property type="entry name" value="P-loop_NTPase"/>
</dbReference>
<dbReference type="PROSITE" id="PS00678">
    <property type="entry name" value="WD_REPEATS_1"/>
    <property type="match status" value="12"/>
</dbReference>
<dbReference type="CDD" id="cd00200">
    <property type="entry name" value="WD40"/>
    <property type="match status" value="2"/>
</dbReference>
<feature type="repeat" description="WD" evidence="3">
    <location>
        <begin position="599"/>
        <end position="640"/>
    </location>
</feature>
<dbReference type="SUPFAM" id="SSF50978">
    <property type="entry name" value="WD40 repeat-like"/>
    <property type="match status" value="2"/>
</dbReference>
<feature type="repeat" description="WD" evidence="3">
    <location>
        <begin position="975"/>
        <end position="1016"/>
    </location>
</feature>
<evidence type="ECO:0000256" key="4">
    <source>
        <dbReference type="SAM" id="Phobius"/>
    </source>
</evidence>
<feature type="domain" description="Novel STAND NTPase 1" evidence="5">
    <location>
        <begin position="13"/>
        <end position="408"/>
    </location>
</feature>
<evidence type="ECO:0000256" key="1">
    <source>
        <dbReference type="ARBA" id="ARBA00022574"/>
    </source>
</evidence>
<keyword evidence="1 3" id="KW-0853">WD repeat</keyword>
<keyword evidence="4" id="KW-1133">Transmembrane helix</keyword>
<feature type="repeat" description="WD" evidence="3">
    <location>
        <begin position="933"/>
        <end position="974"/>
    </location>
</feature>
<dbReference type="Pfam" id="PF00400">
    <property type="entry name" value="WD40"/>
    <property type="match status" value="14"/>
</dbReference>
<dbReference type="InterPro" id="IPR036322">
    <property type="entry name" value="WD40_repeat_dom_sf"/>
</dbReference>
<feature type="repeat" description="WD" evidence="3">
    <location>
        <begin position="1017"/>
        <end position="1058"/>
    </location>
</feature>
<dbReference type="EMBL" id="RSAS01000228">
    <property type="protein sequence ID" value="RRR74926.1"/>
    <property type="molecule type" value="Genomic_DNA"/>
</dbReference>
<dbReference type="SMART" id="SM00320">
    <property type="entry name" value="WD40"/>
    <property type="match status" value="14"/>
</dbReference>
<dbReference type="Gene3D" id="2.130.10.10">
    <property type="entry name" value="YVTN repeat-like/Quinoprotein amine dehydrogenase"/>
    <property type="match status" value="7"/>
</dbReference>
<dbReference type="Pfam" id="PF20703">
    <property type="entry name" value="nSTAND1"/>
    <property type="match status" value="1"/>
</dbReference>
<accession>A0A426U4R8</accession>
<feature type="repeat" description="WD" evidence="3">
    <location>
        <begin position="683"/>
        <end position="724"/>
    </location>
</feature>
<dbReference type="Proteomes" id="UP000280307">
    <property type="component" value="Unassembled WGS sequence"/>
</dbReference>
<protein>
    <recommendedName>
        <fullName evidence="5">Novel STAND NTPase 1 domain-containing protein</fullName>
    </recommendedName>
</protein>
<gene>
    <name evidence="6" type="ORF">EI684_05965</name>
</gene>
<feature type="repeat" description="WD" evidence="3">
    <location>
        <begin position="809"/>
        <end position="850"/>
    </location>
</feature>
<feature type="repeat" description="WD" evidence="3">
    <location>
        <begin position="1059"/>
        <end position="1100"/>
    </location>
</feature>
<dbReference type="InterPro" id="IPR020472">
    <property type="entry name" value="WD40_PAC1"/>
</dbReference>
<keyword evidence="4" id="KW-0472">Membrane</keyword>
<organism evidence="6 7">
    <name type="scientific">Candidatus Viridilinea halotolerans</name>
    <dbReference type="NCBI Taxonomy" id="2491704"/>
    <lineage>
        <taxon>Bacteria</taxon>
        <taxon>Bacillati</taxon>
        <taxon>Chloroflexota</taxon>
        <taxon>Chloroflexia</taxon>
        <taxon>Chloroflexales</taxon>
        <taxon>Chloroflexineae</taxon>
        <taxon>Oscillochloridaceae</taxon>
        <taxon>Candidatus Viridilinea</taxon>
    </lineage>
</organism>
<comment type="caution">
    <text evidence="6">The sequence shown here is derived from an EMBL/GenBank/DDBJ whole genome shotgun (WGS) entry which is preliminary data.</text>
</comment>
<evidence type="ECO:0000313" key="6">
    <source>
        <dbReference type="EMBL" id="RRR74926.1"/>
    </source>
</evidence>
<feature type="repeat" description="WD" evidence="3">
    <location>
        <begin position="1101"/>
        <end position="1126"/>
    </location>
</feature>
<dbReference type="PANTHER" id="PTHR22847:SF637">
    <property type="entry name" value="WD REPEAT DOMAIN 5B"/>
    <property type="match status" value="1"/>
</dbReference>
<evidence type="ECO:0000256" key="3">
    <source>
        <dbReference type="PROSITE-ProRule" id="PRU00221"/>
    </source>
</evidence>
<dbReference type="AlphaFoldDB" id="A0A426U4R8"/>
<keyword evidence="4" id="KW-0812">Transmembrane</keyword>
<feature type="repeat" description="WD" evidence="3">
    <location>
        <begin position="641"/>
        <end position="682"/>
    </location>
</feature>
<dbReference type="Gene3D" id="3.40.50.300">
    <property type="entry name" value="P-loop containing nucleotide triphosphate hydrolases"/>
    <property type="match status" value="1"/>
</dbReference>